<dbReference type="Pfam" id="PF02201">
    <property type="entry name" value="SWIB"/>
    <property type="match status" value="1"/>
</dbReference>
<sequence>MKKRKLVPPQPAPPVERRQVPALPAIVEFAESPAFAKLQEVERRFDHLIALRRAELREAVASPVRVPKRLRIYVFSRHMHQPVPDQPPSADPPSWELVVWGKLMDIAEAECIHSAPPPPPAPPGGDAGPAAATAPSLSMGAGAATGTGGAAAPAVPGLPQAPAQQRWGPAPEPFTAHLRRMRIELDPGQYPGAGGELVYERARHQGPHQNEVSVRRRGDKPVAVRITVEAEHALPRYVLAPPLAALLGFEHETRENITRAMWTYIRMHRLQSQADAGIVECDAPLAAVLGEPRVRLSSLEQRMAPLLAPAPPHVLQYTVRVTGPAEAPPECYDIDVDVPAQPRDERISGVLDAVNRDRDFNMMDQRLAALVARAREAARRRSFFLAFSTSPVDFINAQIASQHRDLRAAAAAEAPFPNRPGLPGALTRSELFCGRWVEDAVLRFLNRRIGAGA</sequence>
<dbReference type="PANTHER" id="PTHR13844">
    <property type="entry name" value="SWI/SNF-RELATED MATRIX-ASSOCIATED ACTIN-DEPENDENT REGULATOR OF CHROMATIN SUBFAMILY D"/>
    <property type="match status" value="1"/>
</dbReference>
<dbReference type="InterPro" id="IPR036885">
    <property type="entry name" value="SWIB_MDM2_dom_sf"/>
</dbReference>
<dbReference type="EMBL" id="JALJOU010000011">
    <property type="protein sequence ID" value="KAK9840990.1"/>
    <property type="molecule type" value="Genomic_DNA"/>
</dbReference>
<name>A0AAW1S3R5_9CHLO</name>
<feature type="region of interest" description="Disordered" evidence="1">
    <location>
        <begin position="112"/>
        <end position="171"/>
    </location>
</feature>
<feature type="domain" description="DM2" evidence="2">
    <location>
        <begin position="232"/>
        <end position="309"/>
    </location>
</feature>
<dbReference type="InterPro" id="IPR003121">
    <property type="entry name" value="SWIB_MDM2_domain"/>
</dbReference>
<dbReference type="SMART" id="SM00151">
    <property type="entry name" value="SWIB"/>
    <property type="match status" value="1"/>
</dbReference>
<evidence type="ECO:0000313" key="4">
    <source>
        <dbReference type="Proteomes" id="UP001445335"/>
    </source>
</evidence>
<dbReference type="PROSITE" id="PS51925">
    <property type="entry name" value="SWIB_MDM2"/>
    <property type="match status" value="1"/>
</dbReference>
<reference evidence="3 4" key="1">
    <citation type="journal article" date="2024" name="Nat. Commun.">
        <title>Phylogenomics reveals the evolutionary origins of lichenization in chlorophyte algae.</title>
        <authorList>
            <person name="Puginier C."/>
            <person name="Libourel C."/>
            <person name="Otte J."/>
            <person name="Skaloud P."/>
            <person name="Haon M."/>
            <person name="Grisel S."/>
            <person name="Petersen M."/>
            <person name="Berrin J.G."/>
            <person name="Delaux P.M."/>
            <person name="Dal Grande F."/>
            <person name="Keller J."/>
        </authorList>
    </citation>
    <scope>NUCLEOTIDE SEQUENCE [LARGE SCALE GENOMIC DNA]</scope>
    <source>
        <strain evidence="3 4">SAG 245.80</strain>
    </source>
</reference>
<feature type="compositionally biased region" description="Low complexity" evidence="1">
    <location>
        <begin position="150"/>
        <end position="165"/>
    </location>
</feature>
<gene>
    <name evidence="3" type="ORF">WJX81_004445</name>
</gene>
<proteinExistence type="predicted"/>
<dbReference type="SUPFAM" id="SSF47592">
    <property type="entry name" value="SWIB/MDM2 domain"/>
    <property type="match status" value="1"/>
</dbReference>
<evidence type="ECO:0000259" key="2">
    <source>
        <dbReference type="PROSITE" id="PS51925"/>
    </source>
</evidence>
<evidence type="ECO:0000256" key="1">
    <source>
        <dbReference type="SAM" id="MobiDB-lite"/>
    </source>
</evidence>
<dbReference type="Proteomes" id="UP001445335">
    <property type="component" value="Unassembled WGS sequence"/>
</dbReference>
<dbReference type="Gene3D" id="1.10.245.10">
    <property type="entry name" value="SWIB/MDM2 domain"/>
    <property type="match status" value="1"/>
</dbReference>
<comment type="caution">
    <text evidence="3">The sequence shown here is derived from an EMBL/GenBank/DDBJ whole genome shotgun (WGS) entry which is preliminary data.</text>
</comment>
<feature type="compositionally biased region" description="Low complexity" evidence="1">
    <location>
        <begin position="128"/>
        <end position="142"/>
    </location>
</feature>
<dbReference type="AlphaFoldDB" id="A0AAW1S3R5"/>
<dbReference type="CDD" id="cd10568">
    <property type="entry name" value="SWIB_like"/>
    <property type="match status" value="1"/>
</dbReference>
<keyword evidence="4" id="KW-1185">Reference proteome</keyword>
<evidence type="ECO:0000313" key="3">
    <source>
        <dbReference type="EMBL" id="KAK9840990.1"/>
    </source>
</evidence>
<organism evidence="3 4">
    <name type="scientific">Elliptochloris bilobata</name>
    <dbReference type="NCBI Taxonomy" id="381761"/>
    <lineage>
        <taxon>Eukaryota</taxon>
        <taxon>Viridiplantae</taxon>
        <taxon>Chlorophyta</taxon>
        <taxon>core chlorophytes</taxon>
        <taxon>Trebouxiophyceae</taxon>
        <taxon>Trebouxiophyceae incertae sedis</taxon>
        <taxon>Elliptochloris clade</taxon>
        <taxon>Elliptochloris</taxon>
    </lineage>
</organism>
<dbReference type="InterPro" id="IPR019835">
    <property type="entry name" value="SWIB_domain"/>
</dbReference>
<protein>
    <recommendedName>
        <fullName evidence="2">DM2 domain-containing protein</fullName>
    </recommendedName>
</protein>
<accession>A0AAW1S3R5</accession>